<comment type="subunit">
    <text evidence="2 6">Homotetramer.</text>
</comment>
<sequence length="497" mass="53499">MESVVERYLARIESGCLPLGAGVVADYIPELARVDPDRFAVSLVVHDGHIYSVGDSDTQFTIQSISKALTYALALRECGVDVVDATIGVEPSGEAFNEISVDHSTRRPRNPMINAGALTAAALLIRPETMPTAPTTRQEWAPHLDAAFARILDFYSGCAGRQLSMDAAVYRSEMATGSRNRAIAYMLQSFGVFPPHPQATVDLYVRQCSVRVTSDDLAVIGSTFANGGVNPRTGRRMVDGQIARRVLSVMTTCGMYDGAGDWVTSVGLPAKSGVGGGILAVLPGQLGIGVFSPRLDEHGNSVRGVRACRLLSEDLGLHMFTVARESRVTIRSVYDGRELESADRQRTPREAGYLRAHRERIRVLELQGDLTFSGVESVVRRVESLRERADVIVVDLSRVGVVDDVSRRLLVAVLRARGDHAPQWVVVDPDGVLSRSSSSRRTAADDSIDDGDAVITSSIAEAAMAAEDVVIARADAPLSEPRHPHPASPHTEGSPAQ</sequence>
<evidence type="ECO:0000259" key="8">
    <source>
        <dbReference type="PROSITE" id="PS50801"/>
    </source>
</evidence>
<feature type="region of interest" description="Disordered" evidence="7">
    <location>
        <begin position="473"/>
        <end position="497"/>
    </location>
</feature>
<dbReference type="Pfam" id="PF01740">
    <property type="entry name" value="STAS"/>
    <property type="match status" value="1"/>
</dbReference>
<comment type="caution">
    <text evidence="9">The sequence shown here is derived from an EMBL/GenBank/DDBJ whole genome shotgun (WGS) entry which is preliminary data.</text>
</comment>
<feature type="binding site" evidence="6">
    <location>
        <position position="204"/>
    </location>
    <ligand>
        <name>substrate</name>
    </ligand>
</feature>
<evidence type="ECO:0000256" key="1">
    <source>
        <dbReference type="ARBA" id="ARBA00011076"/>
    </source>
</evidence>
<dbReference type="RefSeq" id="WP_253652949.1">
    <property type="nucleotide sequence ID" value="NZ_BAAAOE010000004.1"/>
</dbReference>
<accession>A0ABT1GYM1</accession>
<comment type="similarity">
    <text evidence="1 6">Belongs to the glutaminase family.</text>
</comment>
<dbReference type="EMBL" id="JAMTCG010000001">
    <property type="protein sequence ID" value="MCP2159378.1"/>
    <property type="molecule type" value="Genomic_DNA"/>
</dbReference>
<dbReference type="PANTHER" id="PTHR12544">
    <property type="entry name" value="GLUTAMINASE"/>
    <property type="match status" value="1"/>
</dbReference>
<feature type="binding site" evidence="6">
    <location>
        <position position="114"/>
    </location>
    <ligand>
        <name>substrate</name>
    </ligand>
</feature>
<evidence type="ECO:0000256" key="4">
    <source>
        <dbReference type="ARBA" id="ARBA00022801"/>
    </source>
</evidence>
<dbReference type="InterPro" id="IPR012338">
    <property type="entry name" value="Beta-lactam/transpept-like"/>
</dbReference>
<feature type="binding site" evidence="6">
    <location>
        <position position="64"/>
    </location>
    <ligand>
        <name>substrate</name>
    </ligand>
</feature>
<gene>
    <name evidence="6" type="primary">glsA</name>
    <name evidence="9" type="ORF">LX12_000542</name>
</gene>
<dbReference type="SUPFAM" id="SSF52091">
    <property type="entry name" value="SpoIIaa-like"/>
    <property type="match status" value="1"/>
</dbReference>
<feature type="binding site" evidence="6">
    <location>
        <position position="180"/>
    </location>
    <ligand>
        <name>substrate</name>
    </ligand>
</feature>
<comment type="catalytic activity">
    <reaction evidence="5 6">
        <text>L-glutamine + H2O = L-glutamate + NH4(+)</text>
        <dbReference type="Rhea" id="RHEA:15889"/>
        <dbReference type="ChEBI" id="CHEBI:15377"/>
        <dbReference type="ChEBI" id="CHEBI:28938"/>
        <dbReference type="ChEBI" id="CHEBI:29985"/>
        <dbReference type="ChEBI" id="CHEBI:58359"/>
        <dbReference type="EC" id="3.5.1.2"/>
    </reaction>
</comment>
<keyword evidence="6" id="KW-0007">Acetylation</keyword>
<evidence type="ECO:0000256" key="5">
    <source>
        <dbReference type="ARBA" id="ARBA00049534"/>
    </source>
</evidence>
<dbReference type="HAMAP" id="MF_00313">
    <property type="entry name" value="Glutaminase"/>
    <property type="match status" value="1"/>
</dbReference>
<feature type="binding site" evidence="6">
    <location>
        <position position="173"/>
    </location>
    <ligand>
        <name>substrate</name>
    </ligand>
</feature>
<keyword evidence="10" id="KW-1185">Reference proteome</keyword>
<feature type="binding site" evidence="6">
    <location>
        <position position="274"/>
    </location>
    <ligand>
        <name>substrate</name>
    </ligand>
</feature>
<dbReference type="Pfam" id="PF04960">
    <property type="entry name" value="Glutaminase"/>
    <property type="match status" value="1"/>
</dbReference>
<dbReference type="Proteomes" id="UP001205740">
    <property type="component" value="Unassembled WGS sequence"/>
</dbReference>
<dbReference type="InterPro" id="IPR036513">
    <property type="entry name" value="STAS_dom_sf"/>
</dbReference>
<keyword evidence="4 6" id="KW-0378">Hydrolase</keyword>
<organism evidence="9 10">
    <name type="scientific">Williamsia serinedens</name>
    <dbReference type="NCBI Taxonomy" id="391736"/>
    <lineage>
        <taxon>Bacteria</taxon>
        <taxon>Bacillati</taxon>
        <taxon>Actinomycetota</taxon>
        <taxon>Actinomycetes</taxon>
        <taxon>Mycobacteriales</taxon>
        <taxon>Nocardiaceae</taxon>
        <taxon>Williamsia</taxon>
    </lineage>
</organism>
<evidence type="ECO:0000256" key="6">
    <source>
        <dbReference type="HAMAP-Rule" id="MF_00313"/>
    </source>
</evidence>
<evidence type="ECO:0000313" key="9">
    <source>
        <dbReference type="EMBL" id="MCP2159378.1"/>
    </source>
</evidence>
<dbReference type="EC" id="3.5.1.2" evidence="3 6"/>
<reference evidence="9 10" key="1">
    <citation type="submission" date="2022-06" db="EMBL/GenBank/DDBJ databases">
        <title>Genomic Encyclopedia of Archaeal and Bacterial Type Strains, Phase II (KMG-II): from individual species to whole genera.</title>
        <authorList>
            <person name="Goeker M."/>
        </authorList>
    </citation>
    <scope>NUCLEOTIDE SEQUENCE [LARGE SCALE GENOMIC DNA]</scope>
    <source>
        <strain evidence="9 10">DSM 45037</strain>
    </source>
</reference>
<dbReference type="PANTHER" id="PTHR12544:SF29">
    <property type="entry name" value="GLUTAMINASE"/>
    <property type="match status" value="1"/>
</dbReference>
<dbReference type="NCBIfam" id="TIGR03814">
    <property type="entry name" value="Gln_ase"/>
    <property type="match status" value="1"/>
</dbReference>
<proteinExistence type="inferred from homology"/>
<name>A0ABT1GYM1_9NOCA</name>
<dbReference type="Gene3D" id="3.40.710.10">
    <property type="entry name" value="DD-peptidase/beta-lactamase superfamily"/>
    <property type="match status" value="1"/>
</dbReference>
<dbReference type="PROSITE" id="PS50801">
    <property type="entry name" value="STAS"/>
    <property type="match status" value="1"/>
</dbReference>
<evidence type="ECO:0000256" key="2">
    <source>
        <dbReference type="ARBA" id="ARBA00011881"/>
    </source>
</evidence>
<feature type="binding site" evidence="6">
    <location>
        <position position="256"/>
    </location>
    <ligand>
        <name>substrate</name>
    </ligand>
</feature>
<feature type="domain" description="STAS" evidence="8">
    <location>
        <begin position="361"/>
        <end position="415"/>
    </location>
</feature>
<evidence type="ECO:0000313" key="10">
    <source>
        <dbReference type="Proteomes" id="UP001205740"/>
    </source>
</evidence>
<evidence type="ECO:0000256" key="3">
    <source>
        <dbReference type="ARBA" id="ARBA00012918"/>
    </source>
</evidence>
<dbReference type="SUPFAM" id="SSF56601">
    <property type="entry name" value="beta-lactamase/transpeptidase-like"/>
    <property type="match status" value="1"/>
</dbReference>
<dbReference type="Gene3D" id="3.30.750.24">
    <property type="entry name" value="STAS domain"/>
    <property type="match status" value="1"/>
</dbReference>
<evidence type="ECO:0000256" key="7">
    <source>
        <dbReference type="SAM" id="MobiDB-lite"/>
    </source>
</evidence>
<dbReference type="InterPro" id="IPR015868">
    <property type="entry name" value="Glutaminase"/>
</dbReference>
<protein>
    <recommendedName>
        <fullName evidence="3 6">Glutaminase</fullName>
        <ecNumber evidence="3 6">3.5.1.2</ecNumber>
    </recommendedName>
</protein>
<dbReference type="InterPro" id="IPR002645">
    <property type="entry name" value="STAS_dom"/>
</dbReference>